<dbReference type="AlphaFoldDB" id="A0A4V3ANE0"/>
<sequence length="74" mass="8295">MKTLSDIDAMLEGLRGRLEALLAERPRETVLDAFSEEAKPLIEQVPEEHDAYVQDRVHRLLVAAELIPDESPTG</sequence>
<reference evidence="1 2" key="1">
    <citation type="submission" date="2019-03" db="EMBL/GenBank/DDBJ databases">
        <title>Luteimonas zhaokaii sp.nov., isolated from the rectal contents of Plateau pika in Yushu, Qinghai Province, China.</title>
        <authorList>
            <person name="Zhang G."/>
        </authorList>
    </citation>
    <scope>NUCLEOTIDE SEQUENCE [LARGE SCALE GENOMIC DNA]</scope>
    <source>
        <strain evidence="1 2">THG-MD21</strain>
    </source>
</reference>
<dbReference type="EMBL" id="SMTG01000004">
    <property type="protein sequence ID" value="TDK30744.1"/>
    <property type="molecule type" value="Genomic_DNA"/>
</dbReference>
<evidence type="ECO:0008006" key="3">
    <source>
        <dbReference type="Google" id="ProtNLM"/>
    </source>
</evidence>
<dbReference type="Proteomes" id="UP000295543">
    <property type="component" value="Unassembled WGS sequence"/>
</dbReference>
<gene>
    <name evidence="1" type="ORF">E2F49_10370</name>
</gene>
<proteinExistence type="predicted"/>
<evidence type="ECO:0000313" key="1">
    <source>
        <dbReference type="EMBL" id="TDK30744.1"/>
    </source>
</evidence>
<dbReference type="OrthoDB" id="5976111at2"/>
<keyword evidence="2" id="KW-1185">Reference proteome</keyword>
<comment type="caution">
    <text evidence="1">The sequence shown here is derived from an EMBL/GenBank/DDBJ whole genome shotgun (WGS) entry which is preliminary data.</text>
</comment>
<organism evidence="1 2">
    <name type="scientific">Luteimonas terrae</name>
    <dbReference type="NCBI Taxonomy" id="1530191"/>
    <lineage>
        <taxon>Bacteria</taxon>
        <taxon>Pseudomonadati</taxon>
        <taxon>Pseudomonadota</taxon>
        <taxon>Gammaproteobacteria</taxon>
        <taxon>Lysobacterales</taxon>
        <taxon>Lysobacteraceae</taxon>
        <taxon>Luteimonas</taxon>
    </lineage>
</organism>
<dbReference type="RefSeq" id="WP_133393815.1">
    <property type="nucleotide sequence ID" value="NZ_SMTG01000004.1"/>
</dbReference>
<name>A0A4V3ANE0_9GAMM</name>
<evidence type="ECO:0000313" key="2">
    <source>
        <dbReference type="Proteomes" id="UP000295543"/>
    </source>
</evidence>
<protein>
    <recommendedName>
        <fullName evidence="3">DUF4404 family protein</fullName>
    </recommendedName>
</protein>
<accession>A0A4V3ANE0</accession>